<evidence type="ECO:0000259" key="23">
    <source>
        <dbReference type="PROSITE" id="PS51349"/>
    </source>
</evidence>
<evidence type="ECO:0000256" key="14">
    <source>
        <dbReference type="ARBA" id="ARBA00052399"/>
    </source>
</evidence>
<keyword evidence="6" id="KW-0349">Heme</keyword>
<dbReference type="GO" id="GO:0046872">
    <property type="term" value="F:metal ion binding"/>
    <property type="evidence" value="ECO:0007669"/>
    <property type="project" value="UniProtKB-KW"/>
</dbReference>
<dbReference type="GO" id="GO:0005758">
    <property type="term" value="C:mitochondrial intermembrane space"/>
    <property type="evidence" value="ECO:0007669"/>
    <property type="project" value="UniProtKB-SubCell"/>
</dbReference>
<dbReference type="HOGENOM" id="CLU_020639_1_1_1"/>
<evidence type="ECO:0000256" key="11">
    <source>
        <dbReference type="ARBA" id="ARBA00023002"/>
    </source>
</evidence>
<protein>
    <recommendedName>
        <fullName evidence="18">L-lactate dehydrogenase (cytochrome)</fullName>
        <ecNumber evidence="17">1.1.2.3</ecNumber>
    </recommendedName>
    <alternativeName>
        <fullName evidence="20">Cytochrome b2</fullName>
    </alternativeName>
    <alternativeName>
        <fullName evidence="19">Flavocytochrome b2</fullName>
    </alternativeName>
    <alternativeName>
        <fullName evidence="21">L-lactate ferricytochrome c oxidoreductase</fullName>
    </alternativeName>
</protein>
<gene>
    <name evidence="24" type="ORF">FOMPIDRAFT_1051931</name>
</gene>
<evidence type="ECO:0000313" key="25">
    <source>
        <dbReference type="Proteomes" id="UP000015241"/>
    </source>
</evidence>
<evidence type="ECO:0000256" key="21">
    <source>
        <dbReference type="ARBA" id="ARBA00078938"/>
    </source>
</evidence>
<dbReference type="EMBL" id="KE504170">
    <property type="protein sequence ID" value="EPS98028.1"/>
    <property type="molecule type" value="Genomic_DNA"/>
</dbReference>
<dbReference type="PROSITE" id="PS51349">
    <property type="entry name" value="FMN_HYDROXY_ACID_DH_2"/>
    <property type="match status" value="1"/>
</dbReference>
<dbReference type="PANTHER" id="PTHR10578">
    <property type="entry name" value="S -2-HYDROXY-ACID OXIDASE-RELATED"/>
    <property type="match status" value="1"/>
</dbReference>
<dbReference type="eggNOG" id="KOG0538">
    <property type="taxonomic scope" value="Eukaryota"/>
</dbReference>
<dbReference type="GO" id="GO:0006089">
    <property type="term" value="P:lactate metabolic process"/>
    <property type="evidence" value="ECO:0007669"/>
    <property type="project" value="TreeGrafter"/>
</dbReference>
<evidence type="ECO:0000256" key="1">
    <source>
        <dbReference type="ARBA" id="ARBA00001917"/>
    </source>
</evidence>
<dbReference type="SUPFAM" id="SSF55856">
    <property type="entry name" value="Cytochrome b5-like heme/steroid binding domain"/>
    <property type="match status" value="1"/>
</dbReference>
<organism evidence="24 25">
    <name type="scientific">Fomitopsis schrenkii</name>
    <name type="common">Brown rot fungus</name>
    <dbReference type="NCBI Taxonomy" id="2126942"/>
    <lineage>
        <taxon>Eukaryota</taxon>
        <taxon>Fungi</taxon>
        <taxon>Dikarya</taxon>
        <taxon>Basidiomycota</taxon>
        <taxon>Agaricomycotina</taxon>
        <taxon>Agaricomycetes</taxon>
        <taxon>Polyporales</taxon>
        <taxon>Fomitopsis</taxon>
    </lineage>
</organism>
<name>S8E3M8_FOMSC</name>
<evidence type="ECO:0000256" key="20">
    <source>
        <dbReference type="ARBA" id="ARBA00078774"/>
    </source>
</evidence>
<dbReference type="CDD" id="cd02922">
    <property type="entry name" value="FCB2_FMN"/>
    <property type="match status" value="1"/>
</dbReference>
<dbReference type="InterPro" id="IPR036400">
    <property type="entry name" value="Cyt_B5-like_heme/steroid_sf"/>
</dbReference>
<dbReference type="GO" id="GO:0004460">
    <property type="term" value="F:L-lactate dehydrogenase (cytochrome) activity"/>
    <property type="evidence" value="ECO:0007669"/>
    <property type="project" value="UniProtKB-EC"/>
</dbReference>
<comment type="similarity">
    <text evidence="15">In the C-terminal section; belongs to the FMN-dependent alpha-hydroxy acid dehydrogenase family.</text>
</comment>
<keyword evidence="25" id="KW-1185">Reference proteome</keyword>
<evidence type="ECO:0000256" key="4">
    <source>
        <dbReference type="ARBA" id="ARBA00011881"/>
    </source>
</evidence>
<evidence type="ECO:0000256" key="10">
    <source>
        <dbReference type="ARBA" id="ARBA00022946"/>
    </source>
</evidence>
<evidence type="ECO:0000256" key="8">
    <source>
        <dbReference type="ARBA" id="ARBA00022643"/>
    </source>
</evidence>
<comment type="catalytic activity">
    <reaction evidence="14">
        <text>(S)-lactate + 2 Fe(III)-[cytochrome c] = 2 Fe(II)-[cytochrome c] + pyruvate + 2 H(+)</text>
        <dbReference type="Rhea" id="RHEA:19909"/>
        <dbReference type="Rhea" id="RHEA-COMP:10350"/>
        <dbReference type="Rhea" id="RHEA-COMP:14399"/>
        <dbReference type="ChEBI" id="CHEBI:15361"/>
        <dbReference type="ChEBI" id="CHEBI:15378"/>
        <dbReference type="ChEBI" id="CHEBI:16651"/>
        <dbReference type="ChEBI" id="CHEBI:29033"/>
        <dbReference type="ChEBI" id="CHEBI:29034"/>
        <dbReference type="EC" id="1.1.2.3"/>
    </reaction>
    <physiologicalReaction direction="left-to-right" evidence="14">
        <dbReference type="Rhea" id="RHEA:19910"/>
    </physiologicalReaction>
</comment>
<dbReference type="PANTHER" id="PTHR10578:SF101">
    <property type="entry name" value="L-LACTATE DEHYDROGENASE (CYTOCHROME B2)"/>
    <property type="match status" value="1"/>
</dbReference>
<keyword evidence="9" id="KW-0479">Metal-binding</keyword>
<dbReference type="Gene3D" id="3.10.120.10">
    <property type="entry name" value="Cytochrome b5-like heme/steroid binding domain"/>
    <property type="match status" value="1"/>
</dbReference>
<evidence type="ECO:0000256" key="13">
    <source>
        <dbReference type="ARBA" id="ARBA00023128"/>
    </source>
</evidence>
<dbReference type="Pfam" id="PF00173">
    <property type="entry name" value="Cyt-b5"/>
    <property type="match status" value="1"/>
</dbReference>
<keyword evidence="8" id="KW-0288">FMN</keyword>
<dbReference type="SMART" id="SM01117">
    <property type="entry name" value="Cyt-b5"/>
    <property type="match status" value="1"/>
</dbReference>
<proteinExistence type="inferred from homology"/>
<dbReference type="InterPro" id="IPR013785">
    <property type="entry name" value="Aldolase_TIM"/>
</dbReference>
<keyword evidence="12" id="KW-0408">Iron</keyword>
<evidence type="ECO:0000256" key="15">
    <source>
        <dbReference type="ARBA" id="ARBA00061137"/>
    </source>
</evidence>
<comment type="similarity">
    <text evidence="16">In the N-terminal section; belongs to the cytochrome b5 family.</text>
</comment>
<dbReference type="Gene3D" id="3.20.20.70">
    <property type="entry name" value="Aldolase class I"/>
    <property type="match status" value="1"/>
</dbReference>
<dbReference type="InParanoid" id="S8E3M8"/>
<feature type="domain" description="FMN hydroxy acid dehydrogenase" evidence="23">
    <location>
        <begin position="130"/>
        <end position="491"/>
    </location>
</feature>
<keyword evidence="13" id="KW-0496">Mitochondrion</keyword>
<evidence type="ECO:0000313" key="24">
    <source>
        <dbReference type="EMBL" id="EPS98028.1"/>
    </source>
</evidence>
<comment type="cofactor">
    <cofactor evidence="2">
        <name>heme b</name>
        <dbReference type="ChEBI" id="CHEBI:60344"/>
    </cofactor>
</comment>
<dbReference type="InterPro" id="IPR001199">
    <property type="entry name" value="Cyt_B5-like_heme/steroid-bd"/>
</dbReference>
<comment type="subunit">
    <text evidence="4">Homotetramer.</text>
</comment>
<accession>S8E3M8</accession>
<keyword evidence="11" id="KW-0560">Oxidoreductase</keyword>
<evidence type="ECO:0000256" key="3">
    <source>
        <dbReference type="ARBA" id="ARBA00004569"/>
    </source>
</evidence>
<dbReference type="PROSITE" id="PS50255">
    <property type="entry name" value="CYTOCHROME_B5_2"/>
    <property type="match status" value="1"/>
</dbReference>
<keyword evidence="7" id="KW-0285">Flavoprotein</keyword>
<evidence type="ECO:0000256" key="9">
    <source>
        <dbReference type="ARBA" id="ARBA00022723"/>
    </source>
</evidence>
<dbReference type="InterPro" id="IPR037396">
    <property type="entry name" value="FMN_HAD"/>
</dbReference>
<keyword evidence="5" id="KW-0813">Transport</keyword>
<dbReference type="Proteomes" id="UP000015241">
    <property type="component" value="Unassembled WGS sequence"/>
</dbReference>
<evidence type="ECO:0000259" key="22">
    <source>
        <dbReference type="PROSITE" id="PS50255"/>
    </source>
</evidence>
<evidence type="ECO:0000256" key="2">
    <source>
        <dbReference type="ARBA" id="ARBA00001970"/>
    </source>
</evidence>
<evidence type="ECO:0000256" key="17">
    <source>
        <dbReference type="ARBA" id="ARBA00066458"/>
    </source>
</evidence>
<evidence type="ECO:0000256" key="18">
    <source>
        <dbReference type="ARBA" id="ARBA00068515"/>
    </source>
</evidence>
<dbReference type="FunFam" id="3.20.20.70:FF:000062">
    <property type="entry name" value="Cytochrome b2, mitochondrial, putative"/>
    <property type="match status" value="1"/>
</dbReference>
<evidence type="ECO:0000256" key="7">
    <source>
        <dbReference type="ARBA" id="ARBA00022630"/>
    </source>
</evidence>
<dbReference type="STRING" id="743788.S8E3M8"/>
<dbReference type="eggNOG" id="KOG0537">
    <property type="taxonomic scope" value="Eukaryota"/>
</dbReference>
<dbReference type="Pfam" id="PF01070">
    <property type="entry name" value="FMN_dh"/>
    <property type="match status" value="1"/>
</dbReference>
<evidence type="ECO:0000256" key="12">
    <source>
        <dbReference type="ARBA" id="ARBA00023004"/>
    </source>
</evidence>
<evidence type="ECO:0000256" key="19">
    <source>
        <dbReference type="ARBA" id="ARBA00075949"/>
    </source>
</evidence>
<comment type="cofactor">
    <cofactor evidence="1">
        <name>FMN</name>
        <dbReference type="ChEBI" id="CHEBI:58210"/>
    </cofactor>
</comment>
<comment type="subcellular location">
    <subcellularLocation>
        <location evidence="3">Mitochondrion intermembrane space</location>
    </subcellularLocation>
</comment>
<dbReference type="InterPro" id="IPR037458">
    <property type="entry name" value="L-MDH/L-LDH_FMN-bd"/>
</dbReference>
<dbReference type="FunFam" id="3.10.120.10:FF:000009">
    <property type="entry name" value="Cytochrome b2, mitochondrial, putative"/>
    <property type="match status" value="1"/>
</dbReference>
<keyword evidence="10" id="KW-0809">Transit peptide</keyword>
<evidence type="ECO:0000256" key="5">
    <source>
        <dbReference type="ARBA" id="ARBA00022448"/>
    </source>
</evidence>
<dbReference type="EC" id="1.1.2.3" evidence="17"/>
<dbReference type="SUPFAM" id="SSF51395">
    <property type="entry name" value="FMN-linked oxidoreductases"/>
    <property type="match status" value="1"/>
</dbReference>
<dbReference type="OrthoDB" id="1925334at2759"/>
<dbReference type="AlphaFoldDB" id="S8E3M8"/>
<reference evidence="24 25" key="1">
    <citation type="journal article" date="2012" name="Science">
        <title>The Paleozoic origin of enzymatic lignin decomposition reconstructed from 31 fungal genomes.</title>
        <authorList>
            <person name="Floudas D."/>
            <person name="Binder M."/>
            <person name="Riley R."/>
            <person name="Barry K."/>
            <person name="Blanchette R.A."/>
            <person name="Henrissat B."/>
            <person name="Martinez A.T."/>
            <person name="Otillar R."/>
            <person name="Spatafora J.W."/>
            <person name="Yadav J.S."/>
            <person name="Aerts A."/>
            <person name="Benoit I."/>
            <person name="Boyd A."/>
            <person name="Carlson A."/>
            <person name="Copeland A."/>
            <person name="Coutinho P.M."/>
            <person name="de Vries R.P."/>
            <person name="Ferreira P."/>
            <person name="Findley K."/>
            <person name="Foster B."/>
            <person name="Gaskell J."/>
            <person name="Glotzer D."/>
            <person name="Gorecki P."/>
            <person name="Heitman J."/>
            <person name="Hesse C."/>
            <person name="Hori C."/>
            <person name="Igarashi K."/>
            <person name="Jurgens J.A."/>
            <person name="Kallen N."/>
            <person name="Kersten P."/>
            <person name="Kohler A."/>
            <person name="Kuees U."/>
            <person name="Kumar T.K.A."/>
            <person name="Kuo A."/>
            <person name="LaButti K."/>
            <person name="Larrondo L.F."/>
            <person name="Lindquist E."/>
            <person name="Ling A."/>
            <person name="Lombard V."/>
            <person name="Lucas S."/>
            <person name="Lundell T."/>
            <person name="Martin R."/>
            <person name="McLaughlin D.J."/>
            <person name="Morgenstern I."/>
            <person name="Morin E."/>
            <person name="Murat C."/>
            <person name="Nagy L.G."/>
            <person name="Nolan M."/>
            <person name="Ohm R.A."/>
            <person name="Patyshakuliyeva A."/>
            <person name="Rokas A."/>
            <person name="Ruiz-Duenas F.J."/>
            <person name="Sabat G."/>
            <person name="Salamov A."/>
            <person name="Samejima M."/>
            <person name="Schmutz J."/>
            <person name="Slot J.C."/>
            <person name="St John F."/>
            <person name="Stenlid J."/>
            <person name="Sun H."/>
            <person name="Sun S."/>
            <person name="Syed K."/>
            <person name="Tsang A."/>
            <person name="Wiebenga A."/>
            <person name="Young D."/>
            <person name="Pisabarro A."/>
            <person name="Eastwood D.C."/>
            <person name="Martin F."/>
            <person name="Cullen D."/>
            <person name="Grigoriev I.V."/>
            <person name="Hibbett D.S."/>
        </authorList>
    </citation>
    <scope>NUCLEOTIDE SEQUENCE</scope>
    <source>
        <strain evidence="25">FP-58527</strain>
    </source>
</reference>
<dbReference type="InterPro" id="IPR000262">
    <property type="entry name" value="FMN-dep_DH"/>
</dbReference>
<sequence>MWVAYTLSKPVNLDASSQKAPRPTKASPRYVSYEEVQKHNTRESCWVIIDGQVYDATSVLAWHPGGAAVILKNAGKDATKVFVPVHPPNTLQHLPMEAHVGPVDPATMPMDDNQPTEEELRIAEARANLPPPSSAINLHDIEILAEKVLTRTAWSYYRSTADDEATYFENHDAFKRFWFRPRVMNKVSQISTATTLFGGLASSLPIFICPAALYRLGHPDGEMNAVRAAGQEGIVKSVSNNASCSTEECMSVKAPRQDLVFQLYLNKDRAASERLVRKIEAQGFRAIMVTVDAAVPGKRELDQRAKGEDLKDMPSTFGKSGSSGMGVAHAISGYQDPDILWDDIPWLRRITKLPIIIKGIQCVEDAEKAFEQYNVNAIILSNHGGRELDYSPAPMTVLYELHQHRPDLLRKHEVYIDGGVRRGTDVLKALCLGARGVGLGRPFLYANGVWGEEGCRRVIQIMREEIETGMRLLGVTSVDQLRPELLSYLDRRLGMERPDRS</sequence>
<evidence type="ECO:0000256" key="6">
    <source>
        <dbReference type="ARBA" id="ARBA00022617"/>
    </source>
</evidence>
<feature type="domain" description="Cytochrome b5 heme-binding" evidence="22">
    <location>
        <begin position="28"/>
        <end position="104"/>
    </location>
</feature>
<evidence type="ECO:0000256" key="16">
    <source>
        <dbReference type="ARBA" id="ARBA00061589"/>
    </source>
</evidence>